<evidence type="ECO:0000256" key="15">
    <source>
        <dbReference type="ARBA" id="ARBA00023128"/>
    </source>
</evidence>
<keyword evidence="13" id="KW-0520">NAD</keyword>
<dbReference type="InterPro" id="IPR050175">
    <property type="entry name" value="Complex_I_Subunit_2"/>
</dbReference>
<feature type="transmembrane region" description="Helical" evidence="19">
    <location>
        <begin position="28"/>
        <end position="46"/>
    </location>
</feature>
<evidence type="ECO:0000256" key="12">
    <source>
        <dbReference type="ARBA" id="ARBA00022989"/>
    </source>
</evidence>
<keyword evidence="7" id="KW-0679">Respiratory chain</keyword>
<dbReference type="AlphaFoldDB" id="A0A0K0M782"/>
<organism evidence="21">
    <name type="scientific">Orseolia oryzae</name>
    <name type="common">Asian rice gall midge</name>
    <dbReference type="NCBI Taxonomy" id="33408"/>
    <lineage>
        <taxon>Eukaryota</taxon>
        <taxon>Metazoa</taxon>
        <taxon>Ecdysozoa</taxon>
        <taxon>Arthropoda</taxon>
        <taxon>Hexapoda</taxon>
        <taxon>Insecta</taxon>
        <taxon>Pterygota</taxon>
        <taxon>Neoptera</taxon>
        <taxon>Endopterygota</taxon>
        <taxon>Diptera</taxon>
        <taxon>Nematocera</taxon>
        <taxon>Sciaroidea</taxon>
        <taxon>Cecidomyiidae</taxon>
        <taxon>Orseolia</taxon>
    </lineage>
</organism>
<comment type="similarity">
    <text evidence="3">Belongs to the complex I subunit 2 family.</text>
</comment>
<evidence type="ECO:0000256" key="17">
    <source>
        <dbReference type="ARBA" id="ARBA00031028"/>
    </source>
</evidence>
<feature type="transmembrane region" description="Helical" evidence="19">
    <location>
        <begin position="58"/>
        <end position="78"/>
    </location>
</feature>
<dbReference type="EMBL" id="KM888183">
    <property type="protein sequence ID" value="AJP00043.1"/>
    <property type="molecule type" value="Genomic_DNA"/>
</dbReference>
<comment type="subcellular location">
    <subcellularLocation>
        <location evidence="2">Mitochondrion inner membrane</location>
        <topology evidence="2">Multi-pass membrane protein</topology>
    </subcellularLocation>
</comment>
<comment type="catalytic activity">
    <reaction evidence="18">
        <text>a ubiquinone + NADH + 5 H(+)(in) = a ubiquinol + NAD(+) + 4 H(+)(out)</text>
        <dbReference type="Rhea" id="RHEA:29091"/>
        <dbReference type="Rhea" id="RHEA-COMP:9565"/>
        <dbReference type="Rhea" id="RHEA-COMP:9566"/>
        <dbReference type="ChEBI" id="CHEBI:15378"/>
        <dbReference type="ChEBI" id="CHEBI:16389"/>
        <dbReference type="ChEBI" id="CHEBI:17976"/>
        <dbReference type="ChEBI" id="CHEBI:57540"/>
        <dbReference type="ChEBI" id="CHEBI:57945"/>
        <dbReference type="EC" id="7.1.1.2"/>
    </reaction>
</comment>
<keyword evidence="16 19" id="KW-0472">Membrane</keyword>
<keyword evidence="15 21" id="KW-0496">Mitochondrion</keyword>
<proteinExistence type="inferred from homology"/>
<evidence type="ECO:0000256" key="9">
    <source>
        <dbReference type="ARBA" id="ARBA00022792"/>
    </source>
</evidence>
<dbReference type="GO" id="GO:0005743">
    <property type="term" value="C:mitochondrial inner membrane"/>
    <property type="evidence" value="ECO:0007669"/>
    <property type="project" value="UniProtKB-SubCell"/>
</dbReference>
<sequence>MFKKNFNMFFLMLTIFSSFFLISSKSWLIMWIWLEMNLISFIAFTIDKKNILSIESSLIYFLIQSIASIMLMFSIIMINFIFNFIFLFMISILIKLGSAPFHFWFPFMIEGLSWNKIFIFLTFQKINPIYMINLNNFQLYLTMFIMFSMMIGSISGLNFSSLKKIMTYSSISQLSWLMISLMNNKLMKIYLMFYFFMMFLILKSFEMFNLKFINQLFNLNMNKFNKLFLFMNLLSLGGLPPFLGFFPKLLIINKFNSYFMIFFLIIFSLLSLFMYLRIIFSMMMLNSMKINKFKIINNFKFIKMLMNLSIINNFLLIIFFLL</sequence>
<evidence type="ECO:0000256" key="3">
    <source>
        <dbReference type="ARBA" id="ARBA00007012"/>
    </source>
</evidence>
<evidence type="ECO:0000259" key="20">
    <source>
        <dbReference type="Pfam" id="PF00361"/>
    </source>
</evidence>
<keyword evidence="14" id="KW-0830">Ubiquinone</keyword>
<evidence type="ECO:0000256" key="7">
    <source>
        <dbReference type="ARBA" id="ARBA00022660"/>
    </source>
</evidence>
<feature type="transmembrane region" description="Helical" evidence="19">
    <location>
        <begin position="227"/>
        <end position="246"/>
    </location>
</feature>
<evidence type="ECO:0000256" key="4">
    <source>
        <dbReference type="ARBA" id="ARBA00012944"/>
    </source>
</evidence>
<evidence type="ECO:0000256" key="11">
    <source>
        <dbReference type="ARBA" id="ARBA00022982"/>
    </source>
</evidence>
<feature type="transmembrane region" description="Helical" evidence="19">
    <location>
        <begin position="5"/>
        <end position="22"/>
    </location>
</feature>
<dbReference type="Pfam" id="PF00361">
    <property type="entry name" value="Proton_antipo_M"/>
    <property type="match status" value="1"/>
</dbReference>
<accession>A0A0K0M782</accession>
<evidence type="ECO:0000256" key="16">
    <source>
        <dbReference type="ARBA" id="ARBA00023136"/>
    </source>
</evidence>
<evidence type="ECO:0000256" key="1">
    <source>
        <dbReference type="ARBA" id="ARBA00003257"/>
    </source>
</evidence>
<evidence type="ECO:0000256" key="19">
    <source>
        <dbReference type="SAM" id="Phobius"/>
    </source>
</evidence>
<name>A0A0K0M782_9DIPT</name>
<keyword evidence="10" id="KW-1278">Translocase</keyword>
<evidence type="ECO:0000256" key="2">
    <source>
        <dbReference type="ARBA" id="ARBA00004448"/>
    </source>
</evidence>
<feature type="transmembrane region" description="Helical" evidence="19">
    <location>
        <begin position="258"/>
        <end position="280"/>
    </location>
</feature>
<feature type="transmembrane region" description="Helical" evidence="19">
    <location>
        <begin position="139"/>
        <end position="158"/>
    </location>
</feature>
<geneLocation type="mitochondrion" evidence="21"/>
<dbReference type="PANTHER" id="PTHR46552:SF1">
    <property type="entry name" value="NADH-UBIQUINONE OXIDOREDUCTASE CHAIN 2"/>
    <property type="match status" value="1"/>
</dbReference>
<dbReference type="EC" id="7.1.1.2" evidence="4"/>
<dbReference type="InterPro" id="IPR001750">
    <property type="entry name" value="ND/Mrp_TM"/>
</dbReference>
<evidence type="ECO:0000256" key="8">
    <source>
        <dbReference type="ARBA" id="ARBA00022692"/>
    </source>
</evidence>
<evidence type="ECO:0000256" key="18">
    <source>
        <dbReference type="ARBA" id="ARBA00049551"/>
    </source>
</evidence>
<evidence type="ECO:0000256" key="5">
    <source>
        <dbReference type="ARBA" id="ARBA00021008"/>
    </source>
</evidence>
<dbReference type="GO" id="GO:0006120">
    <property type="term" value="P:mitochondrial electron transport, NADH to ubiquinone"/>
    <property type="evidence" value="ECO:0007669"/>
    <property type="project" value="TreeGrafter"/>
</dbReference>
<keyword evidence="12 19" id="KW-1133">Transmembrane helix</keyword>
<feature type="transmembrane region" description="Helical" evidence="19">
    <location>
        <begin position="189"/>
        <end position="206"/>
    </location>
</feature>
<reference evidence="21" key="1">
    <citation type="journal article" date="2015" name="PLoS ONE">
        <title>The Asian Rice Gall Midge (Orseolia oryzae) Mitogenome Has Evolved Novel Gene Boundaries and Tandem Repeats That Distinguish Its Biotypes.</title>
        <authorList>
            <person name="Atray I."/>
            <person name="Bentur J.S."/>
            <person name="Nair S."/>
        </authorList>
    </citation>
    <scope>NUCLEOTIDE SEQUENCE</scope>
</reference>
<keyword evidence="9" id="KW-0999">Mitochondrion inner membrane</keyword>
<keyword evidence="6" id="KW-0813">Transport</keyword>
<gene>
    <name evidence="21" type="primary">ND2</name>
</gene>
<keyword evidence="8 19" id="KW-0812">Transmembrane</keyword>
<feature type="transmembrane region" description="Helical" evidence="19">
    <location>
        <begin position="301"/>
        <end position="321"/>
    </location>
</feature>
<feature type="domain" description="NADH:quinone oxidoreductase/Mrp antiporter transmembrane" evidence="20">
    <location>
        <begin position="84"/>
        <end position="273"/>
    </location>
</feature>
<dbReference type="GO" id="GO:0008137">
    <property type="term" value="F:NADH dehydrogenase (ubiquinone) activity"/>
    <property type="evidence" value="ECO:0007669"/>
    <property type="project" value="UniProtKB-EC"/>
</dbReference>
<evidence type="ECO:0000256" key="10">
    <source>
        <dbReference type="ARBA" id="ARBA00022967"/>
    </source>
</evidence>
<evidence type="ECO:0000256" key="6">
    <source>
        <dbReference type="ARBA" id="ARBA00022448"/>
    </source>
</evidence>
<evidence type="ECO:0000313" key="21">
    <source>
        <dbReference type="EMBL" id="AJP00043.1"/>
    </source>
</evidence>
<evidence type="ECO:0000256" key="14">
    <source>
        <dbReference type="ARBA" id="ARBA00023075"/>
    </source>
</evidence>
<protein>
    <recommendedName>
        <fullName evidence="5">NADH-ubiquinone oxidoreductase chain 2</fullName>
        <ecNumber evidence="4">7.1.1.2</ecNumber>
    </recommendedName>
    <alternativeName>
        <fullName evidence="17">NADH dehydrogenase subunit 2</fullName>
    </alternativeName>
</protein>
<comment type="function">
    <text evidence="1">Core subunit of the mitochondrial membrane respiratory chain NADH dehydrogenase (Complex I) that is believed to belong to the minimal assembly required for catalysis. Complex I functions in the transfer of electrons from NADH to the respiratory chain. The immediate electron acceptor for the enzyme is believed to be ubiquinone.</text>
</comment>
<evidence type="ECO:0000256" key="13">
    <source>
        <dbReference type="ARBA" id="ARBA00023027"/>
    </source>
</evidence>
<keyword evidence="11" id="KW-0249">Electron transport</keyword>
<dbReference type="PANTHER" id="PTHR46552">
    <property type="entry name" value="NADH-UBIQUINONE OXIDOREDUCTASE CHAIN 2"/>
    <property type="match status" value="1"/>
</dbReference>